<dbReference type="Proteomes" id="UP000595437">
    <property type="component" value="Chromosome 16"/>
</dbReference>
<dbReference type="AlphaFoldDB" id="A0A7T8GSM8"/>
<organism evidence="1 2">
    <name type="scientific">Caligus rogercresseyi</name>
    <name type="common">Sea louse</name>
    <dbReference type="NCBI Taxonomy" id="217165"/>
    <lineage>
        <taxon>Eukaryota</taxon>
        <taxon>Metazoa</taxon>
        <taxon>Ecdysozoa</taxon>
        <taxon>Arthropoda</taxon>
        <taxon>Crustacea</taxon>
        <taxon>Multicrustacea</taxon>
        <taxon>Hexanauplia</taxon>
        <taxon>Copepoda</taxon>
        <taxon>Siphonostomatoida</taxon>
        <taxon>Caligidae</taxon>
        <taxon>Caligus</taxon>
    </lineage>
</organism>
<evidence type="ECO:0000313" key="1">
    <source>
        <dbReference type="EMBL" id="QQP37007.1"/>
    </source>
</evidence>
<accession>A0A7T8GSM8</accession>
<dbReference type="EMBL" id="CP045905">
    <property type="protein sequence ID" value="QQP37007.1"/>
    <property type="molecule type" value="Genomic_DNA"/>
</dbReference>
<protein>
    <submittedName>
        <fullName evidence="1">Uncharacterized protein</fullName>
    </submittedName>
</protein>
<keyword evidence="2" id="KW-1185">Reference proteome</keyword>
<name>A0A7T8GSM8_CALRO</name>
<reference evidence="2" key="1">
    <citation type="submission" date="2021-01" db="EMBL/GenBank/DDBJ databases">
        <title>Caligus Genome Assembly.</title>
        <authorList>
            <person name="Gallardo-Escarate C."/>
        </authorList>
    </citation>
    <scope>NUCLEOTIDE SEQUENCE [LARGE SCALE GENOMIC DNA]</scope>
</reference>
<gene>
    <name evidence="1" type="ORF">FKW44_022287</name>
</gene>
<sequence length="189" mass="20883">MGPRVLPNTIGVFWGYKSTANGHSGSAEHNRGVLGLQIQRQWALMFRRTQSGCFGVTNPRPMGPWVPSNTIGMFWGHKSPANGPLDSAKPIRVFWGYKSPANGPLCSAKPNRGVLGLQIHRQWPFRFRRTQSGCFGVTNPPAMGAWVPPNLIGVFWGYKSTTNGPLGSAKPHQGVLGLQIHRQWALRFR</sequence>
<evidence type="ECO:0000313" key="2">
    <source>
        <dbReference type="Proteomes" id="UP000595437"/>
    </source>
</evidence>
<proteinExistence type="predicted"/>